<evidence type="ECO:0008006" key="5">
    <source>
        <dbReference type="Google" id="ProtNLM"/>
    </source>
</evidence>
<feature type="transmembrane region" description="Helical" evidence="2">
    <location>
        <begin position="20"/>
        <end position="40"/>
    </location>
</feature>
<dbReference type="GO" id="GO:1901135">
    <property type="term" value="P:carbohydrate derivative metabolic process"/>
    <property type="evidence" value="ECO:0007669"/>
    <property type="project" value="UniProtKB-ARBA"/>
</dbReference>
<evidence type="ECO:0000313" key="4">
    <source>
        <dbReference type="Proteomes" id="UP000829685"/>
    </source>
</evidence>
<dbReference type="Gene3D" id="3.90.550.20">
    <property type="match status" value="1"/>
</dbReference>
<dbReference type="PANTHER" id="PTHR46830:SF2">
    <property type="entry name" value="ALPHA-1,4-N-ACETYLGLUCOSAMINYLTRANSFERASE"/>
    <property type="match status" value="1"/>
</dbReference>
<reference evidence="3" key="1">
    <citation type="submission" date="2021-03" db="EMBL/GenBank/DDBJ databases">
        <title>Revisited historic fungal species revealed as producer of novel bioactive compounds through whole genome sequencing and comparative genomics.</title>
        <authorList>
            <person name="Vignolle G.A."/>
            <person name="Hochenegger N."/>
            <person name="Mach R.L."/>
            <person name="Mach-Aigner A.R."/>
            <person name="Javad Rahimi M."/>
            <person name="Salim K.A."/>
            <person name="Chan C.M."/>
            <person name="Lim L.B.L."/>
            <person name="Cai F."/>
            <person name="Druzhinina I.S."/>
            <person name="U'Ren J.M."/>
            <person name="Derntl C."/>
        </authorList>
    </citation>
    <scope>NUCLEOTIDE SEQUENCE</scope>
    <source>
        <strain evidence="3">TUCIM 5799</strain>
    </source>
</reference>
<name>A0A9P9WE15_9PEZI</name>
<dbReference type="SUPFAM" id="SSF53448">
    <property type="entry name" value="Nucleotide-diphospho-sugar transferases"/>
    <property type="match status" value="1"/>
</dbReference>
<comment type="caution">
    <text evidence="3">The sequence shown here is derived from an EMBL/GenBank/DDBJ whole genome shotgun (WGS) entry which is preliminary data.</text>
</comment>
<dbReference type="EMBL" id="JAFIMR010000034">
    <property type="protein sequence ID" value="KAI1859372.1"/>
    <property type="molecule type" value="Genomic_DNA"/>
</dbReference>
<accession>A0A9P9WE15</accession>
<dbReference type="PANTHER" id="PTHR46830">
    <property type="entry name" value="TRANSFERASE, PUTATIVE-RELATED"/>
    <property type="match status" value="1"/>
</dbReference>
<dbReference type="InterPro" id="IPR029044">
    <property type="entry name" value="Nucleotide-diphossugar_trans"/>
</dbReference>
<keyword evidence="4" id="KW-1185">Reference proteome</keyword>
<dbReference type="AlphaFoldDB" id="A0A9P9WE15"/>
<protein>
    <recommendedName>
        <fullName evidence="5">Glycosyl transferase</fullName>
    </recommendedName>
</protein>
<evidence type="ECO:0000256" key="2">
    <source>
        <dbReference type="SAM" id="Phobius"/>
    </source>
</evidence>
<organism evidence="3 4">
    <name type="scientific">Neoarthrinium moseri</name>
    <dbReference type="NCBI Taxonomy" id="1658444"/>
    <lineage>
        <taxon>Eukaryota</taxon>
        <taxon>Fungi</taxon>
        <taxon>Dikarya</taxon>
        <taxon>Ascomycota</taxon>
        <taxon>Pezizomycotina</taxon>
        <taxon>Sordariomycetes</taxon>
        <taxon>Xylariomycetidae</taxon>
        <taxon>Amphisphaeriales</taxon>
        <taxon>Apiosporaceae</taxon>
        <taxon>Neoarthrinium</taxon>
    </lineage>
</organism>
<evidence type="ECO:0000313" key="3">
    <source>
        <dbReference type="EMBL" id="KAI1859372.1"/>
    </source>
</evidence>
<comment type="similarity">
    <text evidence="1">Belongs to the glycosyltransferase 32 family.</text>
</comment>
<evidence type="ECO:0000256" key="1">
    <source>
        <dbReference type="ARBA" id="ARBA00009003"/>
    </source>
</evidence>
<dbReference type="Pfam" id="PF04488">
    <property type="entry name" value="Gly_transf_sug"/>
    <property type="match status" value="1"/>
</dbReference>
<dbReference type="Proteomes" id="UP000829685">
    <property type="component" value="Unassembled WGS sequence"/>
</dbReference>
<keyword evidence="2" id="KW-0472">Membrane</keyword>
<gene>
    <name evidence="3" type="ORF">JX265_010375</name>
</gene>
<dbReference type="InterPro" id="IPR007577">
    <property type="entry name" value="GlycoTrfase_DXD_sugar-bd_CS"/>
</dbReference>
<sequence length="365" mass="42144">MELPRWLVPPKSRFQKARWVRLSVSVGCSVAALFFIRALMNNDTLMLPSVSYRRPPIPNIVHYTMMMRDELSEFDINFVSFLSVYSALRMLKAPRIYIHTDFNETMIRQAREEGSKWTRKLLNDFPEIIMNHVPVITHANGKEITAVEHRSDMVRFNQIYDKGGLYLDFDVYALRDARVLREAGFNNVVGRQADGGLNNGCFMSRPKSALAYIMKRDQWTTFDGGWLTHSVVLLTQISERLVKSPGEVLILDQLAMAPWGWGDEDHKRMYLPHKDTVPQFPQVNDPTEDPMARWQDRVRGNDWELDFSSTYFLHAFRPHGGSLPGFDGVSVKYILERNSNFALATWHIVQIGLKEGVFVEDDNEI</sequence>
<proteinExistence type="inferred from homology"/>
<keyword evidence="2" id="KW-1133">Transmembrane helix</keyword>
<keyword evidence="2" id="KW-0812">Transmembrane</keyword>